<dbReference type="GO" id="GO:0061908">
    <property type="term" value="C:phagophore"/>
    <property type="evidence" value="ECO:0007669"/>
    <property type="project" value="TreeGrafter"/>
</dbReference>
<evidence type="ECO:0000256" key="10">
    <source>
        <dbReference type="ARBA" id="ARBA00024479"/>
    </source>
</evidence>
<proteinExistence type="inferred from homology"/>
<evidence type="ECO:0000313" key="14">
    <source>
        <dbReference type="Proteomes" id="UP001163046"/>
    </source>
</evidence>
<dbReference type="GO" id="GO:0000422">
    <property type="term" value="P:autophagy of mitochondrion"/>
    <property type="evidence" value="ECO:0007669"/>
    <property type="project" value="TreeGrafter"/>
</dbReference>
<accession>A0A9W9ZN83</accession>
<dbReference type="GO" id="GO:0034727">
    <property type="term" value="P:piecemeal microautophagy of the nucleus"/>
    <property type="evidence" value="ECO:0007669"/>
    <property type="project" value="TreeGrafter"/>
</dbReference>
<dbReference type="GO" id="GO:0005789">
    <property type="term" value="C:endoplasmic reticulum membrane"/>
    <property type="evidence" value="ECO:0007669"/>
    <property type="project" value="UniProtKB-SubCell"/>
</dbReference>
<evidence type="ECO:0000256" key="12">
    <source>
        <dbReference type="SAM" id="MobiDB-lite"/>
    </source>
</evidence>
<dbReference type="GO" id="GO:0034045">
    <property type="term" value="C:phagophore assembly site membrane"/>
    <property type="evidence" value="ECO:0007669"/>
    <property type="project" value="UniProtKB-SubCell"/>
</dbReference>
<evidence type="ECO:0000256" key="3">
    <source>
        <dbReference type="ARBA" id="ARBA00009714"/>
    </source>
</evidence>
<comment type="similarity">
    <text evidence="3">Belongs to the ATG2 family.</text>
</comment>
<dbReference type="GO" id="GO:0000045">
    <property type="term" value="P:autophagosome assembly"/>
    <property type="evidence" value="ECO:0007669"/>
    <property type="project" value="TreeGrafter"/>
</dbReference>
<keyword evidence="9" id="KW-0472">Membrane</keyword>
<evidence type="ECO:0000256" key="5">
    <source>
        <dbReference type="ARBA" id="ARBA00022448"/>
    </source>
</evidence>
<evidence type="ECO:0000256" key="4">
    <source>
        <dbReference type="ARBA" id="ARBA00018070"/>
    </source>
</evidence>
<dbReference type="GO" id="GO:0043495">
    <property type="term" value="F:protein-membrane adaptor activity"/>
    <property type="evidence" value="ECO:0007669"/>
    <property type="project" value="TreeGrafter"/>
</dbReference>
<keyword evidence="14" id="KW-1185">Reference proteome</keyword>
<dbReference type="PANTHER" id="PTHR13190">
    <property type="entry name" value="AUTOPHAGY-RELATED 2, ISOFORM A"/>
    <property type="match status" value="1"/>
</dbReference>
<comment type="catalytic activity">
    <reaction evidence="10">
        <text>a 1,2-diacyl-sn-glycero-3-phospho-L-serine(in) = a 1,2-diacyl-sn-glycero-3-phospho-L-serine(out)</text>
        <dbReference type="Rhea" id="RHEA:38663"/>
        <dbReference type="ChEBI" id="CHEBI:57262"/>
    </reaction>
</comment>
<evidence type="ECO:0000256" key="7">
    <source>
        <dbReference type="ARBA" id="ARBA00023006"/>
    </source>
</evidence>
<dbReference type="PANTHER" id="PTHR13190:SF1">
    <property type="entry name" value="AUTOPHAGY-RELATED 2, ISOFORM A"/>
    <property type="match status" value="1"/>
</dbReference>
<keyword evidence="8" id="KW-0445">Lipid transport</keyword>
<keyword evidence="5" id="KW-0813">Transport</keyword>
<sequence>MECNDNKYAAGSGMLEGRSVQWRGTSRRYPAFEGLESFAQTIESVLARVKLSFTDTVIRFEHLPKDTLTGIGLEIHIRRIDYSDLSTELAERDSHYKAKSVYEPAACASEQFTTPPHSGSLLPPIKIATFAGHSEIKLKLKQNVAVPGPKMDVECFLGTLNVFLSPKQVHLLIELCSGFSAPDVSNNTTVKGQTVNKPMQPEDYQKIEQDLQNQIMSTKQQEQRHHQGQQRVDSWNFAFDSCGTNDTLSHYSSGTDYDSILGEEGEETFYSMSSNHDVLPPLGEPVLPADMLAVKSSGSLLQSPDFSALGTLGGAQSSPYNLMNTIGCDKRFVSQKVQIPDAPQSNVSRHSLSPLANPGLAE</sequence>
<name>A0A9W9ZN83_9CNID</name>
<dbReference type="OrthoDB" id="18982at2759"/>
<dbReference type="GO" id="GO:0061723">
    <property type="term" value="P:glycophagy"/>
    <property type="evidence" value="ECO:0007669"/>
    <property type="project" value="TreeGrafter"/>
</dbReference>
<evidence type="ECO:0000256" key="2">
    <source>
        <dbReference type="ARBA" id="ARBA00004623"/>
    </source>
</evidence>
<evidence type="ECO:0000256" key="6">
    <source>
        <dbReference type="ARBA" id="ARBA00022824"/>
    </source>
</evidence>
<evidence type="ECO:0000256" key="11">
    <source>
        <dbReference type="ARBA" id="ARBA00024615"/>
    </source>
</evidence>
<feature type="region of interest" description="Disordered" evidence="12">
    <location>
        <begin position="340"/>
        <end position="362"/>
    </location>
</feature>
<evidence type="ECO:0000313" key="13">
    <source>
        <dbReference type="EMBL" id="KAJ7384666.1"/>
    </source>
</evidence>
<gene>
    <name evidence="13" type="primary">Atg2</name>
    <name evidence="13" type="ORF">OS493_020247</name>
</gene>
<dbReference type="Proteomes" id="UP001163046">
    <property type="component" value="Unassembled WGS sequence"/>
</dbReference>
<keyword evidence="6" id="KW-0256">Endoplasmic reticulum</keyword>
<dbReference type="EMBL" id="MU825885">
    <property type="protein sequence ID" value="KAJ7384666.1"/>
    <property type="molecule type" value="Genomic_DNA"/>
</dbReference>
<comment type="caution">
    <text evidence="13">The sequence shown here is derived from an EMBL/GenBank/DDBJ whole genome shotgun (WGS) entry which is preliminary data.</text>
</comment>
<comment type="subcellular location">
    <subcellularLocation>
        <location evidence="1">Endoplasmic reticulum membrane</location>
        <topology evidence="1">Peripheral membrane protein</topology>
    </subcellularLocation>
    <subcellularLocation>
        <location evidence="2">Preautophagosomal structure membrane</location>
        <topology evidence="2">Peripheral membrane protein</topology>
    </subcellularLocation>
</comment>
<dbReference type="GO" id="GO:0032266">
    <property type="term" value="F:phosphatidylinositol-3-phosphate binding"/>
    <property type="evidence" value="ECO:0007669"/>
    <property type="project" value="TreeGrafter"/>
</dbReference>
<keyword evidence="7" id="KW-0072">Autophagy</keyword>
<dbReference type="GO" id="GO:0061709">
    <property type="term" value="P:reticulophagy"/>
    <property type="evidence" value="ECO:0007669"/>
    <property type="project" value="TreeGrafter"/>
</dbReference>
<reference evidence="13" key="1">
    <citation type="submission" date="2023-01" db="EMBL/GenBank/DDBJ databases">
        <title>Genome assembly of the deep-sea coral Lophelia pertusa.</title>
        <authorList>
            <person name="Herrera S."/>
            <person name="Cordes E."/>
        </authorList>
    </citation>
    <scope>NUCLEOTIDE SEQUENCE</scope>
    <source>
        <strain evidence="13">USNM1676648</strain>
        <tissue evidence="13">Polyp</tissue>
    </source>
</reference>
<organism evidence="13 14">
    <name type="scientific">Desmophyllum pertusum</name>
    <dbReference type="NCBI Taxonomy" id="174260"/>
    <lineage>
        <taxon>Eukaryota</taxon>
        <taxon>Metazoa</taxon>
        <taxon>Cnidaria</taxon>
        <taxon>Anthozoa</taxon>
        <taxon>Hexacorallia</taxon>
        <taxon>Scleractinia</taxon>
        <taxon>Caryophylliina</taxon>
        <taxon>Caryophylliidae</taxon>
        <taxon>Desmophyllum</taxon>
    </lineage>
</organism>
<dbReference type="InterPro" id="IPR026849">
    <property type="entry name" value="ATG2"/>
</dbReference>
<comment type="catalytic activity">
    <reaction evidence="11">
        <text>a 1,2-diacyl-sn-glycero-3-phosphoethanolamine(in) = a 1,2-diacyl-sn-glycero-3-phosphoethanolamine(out)</text>
        <dbReference type="Rhea" id="RHEA:38895"/>
        <dbReference type="ChEBI" id="CHEBI:64612"/>
    </reaction>
</comment>
<evidence type="ECO:0000256" key="8">
    <source>
        <dbReference type="ARBA" id="ARBA00023055"/>
    </source>
</evidence>
<evidence type="ECO:0000256" key="9">
    <source>
        <dbReference type="ARBA" id="ARBA00023136"/>
    </source>
</evidence>
<dbReference type="AlphaFoldDB" id="A0A9W9ZN83"/>
<dbReference type="GO" id="GO:0006869">
    <property type="term" value="P:lipid transport"/>
    <property type="evidence" value="ECO:0007669"/>
    <property type="project" value="UniProtKB-KW"/>
</dbReference>
<evidence type="ECO:0000256" key="1">
    <source>
        <dbReference type="ARBA" id="ARBA00004406"/>
    </source>
</evidence>
<protein>
    <recommendedName>
        <fullName evidence="4">Autophagy-related protein 2</fullName>
    </recommendedName>
</protein>